<comment type="subunit">
    <text evidence="4">Monomer.</text>
</comment>
<feature type="modified residue" description="S-8alpha-FAD cysteine" evidence="4">
    <location>
        <position position="307"/>
    </location>
</feature>
<evidence type="ECO:0000313" key="7">
    <source>
        <dbReference type="Proteomes" id="UP001064262"/>
    </source>
</evidence>
<dbReference type="GO" id="GO:0005829">
    <property type="term" value="C:cytosol"/>
    <property type="evidence" value="ECO:0007669"/>
    <property type="project" value="TreeGrafter"/>
</dbReference>
<evidence type="ECO:0000259" key="5">
    <source>
        <dbReference type="Pfam" id="PF01266"/>
    </source>
</evidence>
<evidence type="ECO:0000256" key="3">
    <source>
        <dbReference type="ARBA" id="ARBA00023002"/>
    </source>
</evidence>
<comment type="function">
    <text evidence="4">Catalyzes the oxidative demethylation of N-methyl-L-tryptophan.</text>
</comment>
<comment type="similarity">
    <text evidence="4">Belongs to the MSOX/MTOX family. MTOX subfamily.</text>
</comment>
<keyword evidence="1 4" id="KW-0285">Flavoprotein</keyword>
<dbReference type="InterPro" id="IPR036188">
    <property type="entry name" value="FAD/NAD-bd_sf"/>
</dbReference>
<dbReference type="PANTHER" id="PTHR10961:SF7">
    <property type="entry name" value="FAD DEPENDENT OXIDOREDUCTASE DOMAIN-CONTAINING PROTEIN"/>
    <property type="match status" value="1"/>
</dbReference>
<dbReference type="EMBL" id="JAODIM010000043">
    <property type="protein sequence ID" value="MCU5780213.1"/>
    <property type="molecule type" value="Genomic_DNA"/>
</dbReference>
<keyword evidence="7" id="KW-1185">Reference proteome</keyword>
<sequence>MVYDLIVVGSGSVGAAAGFYATQAGLKVLMIDGAHPPHTQGSHHGESRLIRHAYGEGARYVPLVLRAQQLWDQLEQLSGERIMQRSGVLNLAPVASEFINNVIDSAKEFSLDIQVLQADEVRKRWPLFTVPDGYLGVFEPQSGYLKSEVAVRSWIALAEKAGCAQLFNCAVHSIEKEGDFDIVNTADGRFRGRKMLISAGTWVKALCPDLPITPVRKVFSWHQADGRYSENNKFPAFTVQMSDGLQYYGFPADNNALKVGKHQGGQPIDRPEQRQPFGACAEDGSEVFNFMRSFLPGVGVCLHGAACTYDNSPDEDFIIDTLPGQPTRLVISGLSGHGFKFASVLGEIAAQFACGKRSEFDLTPFALSRFK</sequence>
<evidence type="ECO:0000256" key="4">
    <source>
        <dbReference type="HAMAP-Rule" id="MF_00515"/>
    </source>
</evidence>
<dbReference type="GO" id="GO:0008115">
    <property type="term" value="F:sarcosine oxidase activity"/>
    <property type="evidence" value="ECO:0007669"/>
    <property type="project" value="TreeGrafter"/>
</dbReference>
<dbReference type="Gene3D" id="3.30.9.10">
    <property type="entry name" value="D-Amino Acid Oxidase, subunit A, domain 2"/>
    <property type="match status" value="1"/>
</dbReference>
<dbReference type="RefSeq" id="WP_267144619.1">
    <property type="nucleotide sequence ID" value="NZ_JAODIL010000081.1"/>
</dbReference>
<protein>
    <recommendedName>
        <fullName evidence="4">N-methyl-L-tryptophan oxidase</fullName>
        <shortName evidence="4">MTOX</shortName>
        <ecNumber evidence="4">1.5.3.-</ecNumber>
    </recommendedName>
</protein>
<gene>
    <name evidence="4 6" type="primary">solA</name>
    <name evidence="6" type="ORF">N5923_22220</name>
</gene>
<dbReference type="SUPFAM" id="SSF51905">
    <property type="entry name" value="FAD/NAD(P)-binding domain"/>
    <property type="match status" value="1"/>
</dbReference>
<organism evidence="6 7">
    <name type="scientific">Winslowiella arboricola</name>
    <dbReference type="NCBI Taxonomy" id="2978220"/>
    <lineage>
        <taxon>Bacteria</taxon>
        <taxon>Pseudomonadati</taxon>
        <taxon>Pseudomonadota</taxon>
        <taxon>Gammaproteobacteria</taxon>
        <taxon>Enterobacterales</taxon>
        <taxon>Erwiniaceae</taxon>
        <taxon>Winslowiella</taxon>
    </lineage>
</organism>
<name>A0A9J6PWV9_9GAMM</name>
<evidence type="ECO:0000313" key="6">
    <source>
        <dbReference type="EMBL" id="MCU5780213.1"/>
    </source>
</evidence>
<dbReference type="HAMAP" id="MF_00515">
    <property type="entry name" value="MTOX"/>
    <property type="match status" value="1"/>
</dbReference>
<dbReference type="GO" id="GO:0050131">
    <property type="term" value="F:N-methyl-L-amino-acid oxidase activity"/>
    <property type="evidence" value="ECO:0007669"/>
    <property type="project" value="InterPro"/>
</dbReference>
<reference evidence="6" key="1">
    <citation type="submission" date="2022-09" db="EMBL/GenBank/DDBJ databases">
        <title>Winslowiella arboricola sp. nov., isolated from bleeding cankers on broadleaf hosts.</title>
        <authorList>
            <person name="Brady C."/>
            <person name="Kaur S."/>
            <person name="Crampton B."/>
            <person name="Maddock D."/>
            <person name="Arnold D."/>
            <person name="Denman S."/>
        </authorList>
    </citation>
    <scope>NUCLEOTIDE SEQUENCE</scope>
    <source>
        <strain evidence="6">BAC 15a-03b</strain>
    </source>
</reference>
<dbReference type="Pfam" id="PF01266">
    <property type="entry name" value="DAO"/>
    <property type="match status" value="1"/>
</dbReference>
<dbReference type="Gene3D" id="3.50.50.60">
    <property type="entry name" value="FAD/NAD(P)-binding domain"/>
    <property type="match status" value="1"/>
</dbReference>
<dbReference type="GO" id="GO:0050660">
    <property type="term" value="F:flavin adenine dinucleotide binding"/>
    <property type="evidence" value="ECO:0007669"/>
    <property type="project" value="InterPro"/>
</dbReference>
<dbReference type="NCBIfam" id="NF008425">
    <property type="entry name" value="PRK11259.1"/>
    <property type="match status" value="1"/>
</dbReference>
<proteinExistence type="inferred from homology"/>
<feature type="domain" description="FAD dependent oxidoreductase" evidence="5">
    <location>
        <begin position="4"/>
        <end position="351"/>
    </location>
</feature>
<dbReference type="EC" id="1.5.3.-" evidence="4"/>
<dbReference type="Proteomes" id="UP001064262">
    <property type="component" value="Unassembled WGS sequence"/>
</dbReference>
<keyword evidence="3 4" id="KW-0560">Oxidoreductase</keyword>
<evidence type="ECO:0000256" key="1">
    <source>
        <dbReference type="ARBA" id="ARBA00022630"/>
    </source>
</evidence>
<keyword evidence="2 4" id="KW-0274">FAD</keyword>
<dbReference type="InterPro" id="IPR045170">
    <property type="entry name" value="MTOX"/>
</dbReference>
<feature type="binding site" evidence="4">
    <location>
        <begin position="4"/>
        <end position="34"/>
    </location>
    <ligand>
        <name>FAD</name>
        <dbReference type="ChEBI" id="CHEBI:57692"/>
    </ligand>
</feature>
<dbReference type="InterPro" id="IPR023493">
    <property type="entry name" value="Me_Trp_Oxase_MTOX"/>
</dbReference>
<accession>A0A9J6PWV9</accession>
<dbReference type="AlphaFoldDB" id="A0A9J6PWV9"/>
<comment type="cofactor">
    <cofactor evidence="4">
        <name>FAD</name>
        <dbReference type="ChEBI" id="CHEBI:57692"/>
    </cofactor>
    <text evidence="4">Binds 1 FAD per subunit.</text>
</comment>
<dbReference type="PANTHER" id="PTHR10961">
    <property type="entry name" value="PEROXISOMAL SARCOSINE OXIDASE"/>
    <property type="match status" value="1"/>
</dbReference>
<comment type="caution">
    <text evidence="6">The sequence shown here is derived from an EMBL/GenBank/DDBJ whole genome shotgun (WGS) entry which is preliminary data.</text>
</comment>
<dbReference type="SUPFAM" id="SSF54373">
    <property type="entry name" value="FAD-linked reductases, C-terminal domain"/>
    <property type="match status" value="1"/>
</dbReference>
<evidence type="ECO:0000256" key="2">
    <source>
        <dbReference type="ARBA" id="ARBA00022827"/>
    </source>
</evidence>
<comment type="catalytic activity">
    <reaction evidence="4">
        <text>N(alpha)-methyl-L-tryptophan + O2 + H2O = L-tryptophan + formaldehyde + H2O2</text>
        <dbReference type="Rhea" id="RHEA:28006"/>
        <dbReference type="ChEBI" id="CHEBI:15377"/>
        <dbReference type="ChEBI" id="CHEBI:15379"/>
        <dbReference type="ChEBI" id="CHEBI:16240"/>
        <dbReference type="ChEBI" id="CHEBI:16842"/>
        <dbReference type="ChEBI" id="CHEBI:57283"/>
        <dbReference type="ChEBI" id="CHEBI:57912"/>
    </reaction>
</comment>
<dbReference type="InterPro" id="IPR006076">
    <property type="entry name" value="FAD-dep_OxRdtase"/>
</dbReference>